<name>A0A818RYZ3_9BILA</name>
<protein>
    <submittedName>
        <fullName evidence="1">Uncharacterized protein</fullName>
    </submittedName>
</protein>
<dbReference type="Proteomes" id="UP000663836">
    <property type="component" value="Unassembled WGS sequence"/>
</dbReference>
<comment type="caution">
    <text evidence="1">The sequence shown here is derived from an EMBL/GenBank/DDBJ whole genome shotgun (WGS) entry which is preliminary data.</text>
</comment>
<evidence type="ECO:0000313" key="1">
    <source>
        <dbReference type="EMBL" id="CAF3665180.1"/>
    </source>
</evidence>
<dbReference type="EMBL" id="CAJOBD010000419">
    <property type="protein sequence ID" value="CAF3665180.1"/>
    <property type="molecule type" value="Genomic_DNA"/>
</dbReference>
<dbReference type="AlphaFoldDB" id="A0A818RYZ3"/>
<sequence>MSLQNSEHEIIEFMTNQFKKWTGIGRPKELDRLHLNPFDGTRVHYHDPITSFPNKMDELIIALNKIYMDTKRNDTLIFRPIDNNTSEIIEKTNVISDKTDKKFKD</sequence>
<gene>
    <name evidence="1" type="ORF">JBS370_LOCUS7162</name>
</gene>
<proteinExistence type="predicted"/>
<organism evidence="1 2">
    <name type="scientific">Rotaria sordida</name>
    <dbReference type="NCBI Taxonomy" id="392033"/>
    <lineage>
        <taxon>Eukaryota</taxon>
        <taxon>Metazoa</taxon>
        <taxon>Spiralia</taxon>
        <taxon>Gnathifera</taxon>
        <taxon>Rotifera</taxon>
        <taxon>Eurotatoria</taxon>
        <taxon>Bdelloidea</taxon>
        <taxon>Philodinida</taxon>
        <taxon>Philodinidae</taxon>
        <taxon>Rotaria</taxon>
    </lineage>
</organism>
<accession>A0A818RYZ3</accession>
<evidence type="ECO:0000313" key="2">
    <source>
        <dbReference type="Proteomes" id="UP000663836"/>
    </source>
</evidence>
<reference evidence="1" key="1">
    <citation type="submission" date="2021-02" db="EMBL/GenBank/DDBJ databases">
        <authorList>
            <person name="Nowell W R."/>
        </authorList>
    </citation>
    <scope>NUCLEOTIDE SEQUENCE</scope>
</reference>